<dbReference type="EMBL" id="VSSQ01095750">
    <property type="protein sequence ID" value="MPN39748.1"/>
    <property type="molecule type" value="Genomic_DNA"/>
</dbReference>
<dbReference type="GO" id="GO:0003700">
    <property type="term" value="F:DNA-binding transcription factor activity"/>
    <property type="evidence" value="ECO:0007669"/>
    <property type="project" value="InterPro"/>
</dbReference>
<proteinExistence type="predicted"/>
<protein>
    <recommendedName>
        <fullName evidence="3">HTH araC/xylS-type domain-containing protein</fullName>
    </recommendedName>
</protein>
<evidence type="ECO:0000256" key="2">
    <source>
        <dbReference type="SAM" id="Phobius"/>
    </source>
</evidence>
<evidence type="ECO:0000256" key="1">
    <source>
        <dbReference type="ARBA" id="ARBA00023125"/>
    </source>
</evidence>
<gene>
    <name evidence="4" type="ORF">SDC9_187277</name>
</gene>
<sequence>MIVLSFDTLIIKTVYYYVSAGCSIYIAYMELFERLIEQRSLSTGNIDIPSPDNPSAPAETLSVRRSSLCEKITLHMKLTCDYRDPDISLNMLAASLCTNRTTLSCALHELGYVSFSAYINSLRIEEFIQRVHSKESTNYQDIFYDVGFRSRATALRNFKQYTGKTPSEYFSN</sequence>
<dbReference type="AlphaFoldDB" id="A0A645HL74"/>
<feature type="domain" description="HTH araC/xylS-type" evidence="3">
    <location>
        <begin position="70"/>
        <end position="172"/>
    </location>
</feature>
<dbReference type="Gene3D" id="1.10.10.60">
    <property type="entry name" value="Homeodomain-like"/>
    <property type="match status" value="1"/>
</dbReference>
<accession>A0A645HL74</accession>
<dbReference type="Pfam" id="PF12833">
    <property type="entry name" value="HTH_18"/>
    <property type="match status" value="1"/>
</dbReference>
<dbReference type="PANTHER" id="PTHR43280">
    <property type="entry name" value="ARAC-FAMILY TRANSCRIPTIONAL REGULATOR"/>
    <property type="match status" value="1"/>
</dbReference>
<dbReference type="PROSITE" id="PS01124">
    <property type="entry name" value="HTH_ARAC_FAMILY_2"/>
    <property type="match status" value="1"/>
</dbReference>
<organism evidence="4">
    <name type="scientific">bioreactor metagenome</name>
    <dbReference type="NCBI Taxonomy" id="1076179"/>
    <lineage>
        <taxon>unclassified sequences</taxon>
        <taxon>metagenomes</taxon>
        <taxon>ecological metagenomes</taxon>
    </lineage>
</organism>
<evidence type="ECO:0000259" key="3">
    <source>
        <dbReference type="PROSITE" id="PS01124"/>
    </source>
</evidence>
<name>A0A645HL74_9ZZZZ</name>
<feature type="transmembrane region" description="Helical" evidence="2">
    <location>
        <begin position="14"/>
        <end position="32"/>
    </location>
</feature>
<keyword evidence="2" id="KW-0812">Transmembrane</keyword>
<dbReference type="SMART" id="SM00342">
    <property type="entry name" value="HTH_ARAC"/>
    <property type="match status" value="1"/>
</dbReference>
<keyword evidence="2" id="KW-1133">Transmembrane helix</keyword>
<dbReference type="PANTHER" id="PTHR43280:SF29">
    <property type="entry name" value="ARAC-FAMILY TRANSCRIPTIONAL REGULATOR"/>
    <property type="match status" value="1"/>
</dbReference>
<dbReference type="GO" id="GO:0043565">
    <property type="term" value="F:sequence-specific DNA binding"/>
    <property type="evidence" value="ECO:0007669"/>
    <property type="project" value="InterPro"/>
</dbReference>
<evidence type="ECO:0000313" key="4">
    <source>
        <dbReference type="EMBL" id="MPN39748.1"/>
    </source>
</evidence>
<comment type="caution">
    <text evidence="4">The sequence shown here is derived from an EMBL/GenBank/DDBJ whole genome shotgun (WGS) entry which is preliminary data.</text>
</comment>
<keyword evidence="1" id="KW-0238">DNA-binding</keyword>
<dbReference type="InterPro" id="IPR018060">
    <property type="entry name" value="HTH_AraC"/>
</dbReference>
<reference evidence="4" key="1">
    <citation type="submission" date="2019-08" db="EMBL/GenBank/DDBJ databases">
        <authorList>
            <person name="Kucharzyk K."/>
            <person name="Murdoch R.W."/>
            <person name="Higgins S."/>
            <person name="Loffler F."/>
        </authorList>
    </citation>
    <scope>NUCLEOTIDE SEQUENCE</scope>
</reference>
<keyword evidence="2" id="KW-0472">Membrane</keyword>